<dbReference type="Proteomes" id="UP001341281">
    <property type="component" value="Chromosome 06"/>
</dbReference>
<evidence type="ECO:0000256" key="2">
    <source>
        <dbReference type="SAM" id="SignalP"/>
    </source>
</evidence>
<feature type="signal peptide" evidence="2">
    <location>
        <begin position="1"/>
        <end position="29"/>
    </location>
</feature>
<feature type="compositionally biased region" description="Basic and acidic residues" evidence="1">
    <location>
        <begin position="31"/>
        <end position="41"/>
    </location>
</feature>
<reference evidence="3 4" key="1">
    <citation type="submission" date="2024-02" db="EMBL/GenBank/DDBJ databases">
        <title>High-quality chromosome-scale genome assembly of Pensacola bahiagrass (Paspalum notatum Flugge var. saurae).</title>
        <authorList>
            <person name="Vega J.M."/>
            <person name="Podio M."/>
            <person name="Orjuela J."/>
            <person name="Siena L.A."/>
            <person name="Pessino S.C."/>
            <person name="Combes M.C."/>
            <person name="Mariac C."/>
            <person name="Albertini E."/>
            <person name="Pupilli F."/>
            <person name="Ortiz J.P.A."/>
            <person name="Leblanc O."/>
        </authorList>
    </citation>
    <scope>NUCLEOTIDE SEQUENCE [LARGE SCALE GENOMIC DNA]</scope>
    <source>
        <strain evidence="3">R1</strain>
        <tissue evidence="3">Leaf</tissue>
    </source>
</reference>
<name>A0AAQ3WZC9_PASNO</name>
<feature type="compositionally biased region" description="Acidic residues" evidence="1">
    <location>
        <begin position="63"/>
        <end position="72"/>
    </location>
</feature>
<keyword evidence="2" id="KW-0732">Signal</keyword>
<protein>
    <submittedName>
        <fullName evidence="3">Uncharacterized protein</fullName>
    </submittedName>
</protein>
<evidence type="ECO:0000313" key="4">
    <source>
        <dbReference type="Proteomes" id="UP001341281"/>
    </source>
</evidence>
<gene>
    <name evidence="3" type="ORF">U9M48_026606</name>
</gene>
<organism evidence="3 4">
    <name type="scientific">Paspalum notatum var. saurae</name>
    <dbReference type="NCBI Taxonomy" id="547442"/>
    <lineage>
        <taxon>Eukaryota</taxon>
        <taxon>Viridiplantae</taxon>
        <taxon>Streptophyta</taxon>
        <taxon>Embryophyta</taxon>
        <taxon>Tracheophyta</taxon>
        <taxon>Spermatophyta</taxon>
        <taxon>Magnoliopsida</taxon>
        <taxon>Liliopsida</taxon>
        <taxon>Poales</taxon>
        <taxon>Poaceae</taxon>
        <taxon>PACMAD clade</taxon>
        <taxon>Panicoideae</taxon>
        <taxon>Andropogonodae</taxon>
        <taxon>Paspaleae</taxon>
        <taxon>Paspalinae</taxon>
        <taxon>Paspalum</taxon>
    </lineage>
</organism>
<keyword evidence="4" id="KW-1185">Reference proteome</keyword>
<sequence>MARAGAAAATAAVLVVLLISAALPLPAHAAHFGEEPPEGWRGRLPPALLVSDGSPAPASPDAEYFDAVDDFPEAAAPSPPSSSPSGFALVTGARRAGPAILP</sequence>
<dbReference type="EMBL" id="CP144750">
    <property type="protein sequence ID" value="WVZ78971.1"/>
    <property type="molecule type" value="Genomic_DNA"/>
</dbReference>
<accession>A0AAQ3WZC9</accession>
<feature type="region of interest" description="Disordered" evidence="1">
    <location>
        <begin position="30"/>
        <end position="89"/>
    </location>
</feature>
<dbReference type="AlphaFoldDB" id="A0AAQ3WZC9"/>
<evidence type="ECO:0000313" key="3">
    <source>
        <dbReference type="EMBL" id="WVZ78971.1"/>
    </source>
</evidence>
<evidence type="ECO:0000256" key="1">
    <source>
        <dbReference type="SAM" id="MobiDB-lite"/>
    </source>
</evidence>
<proteinExistence type="predicted"/>
<feature type="chain" id="PRO_5042936270" evidence="2">
    <location>
        <begin position="30"/>
        <end position="102"/>
    </location>
</feature>